<proteinExistence type="predicted"/>
<dbReference type="Proteomes" id="UP001597183">
    <property type="component" value="Unassembled WGS sequence"/>
</dbReference>
<dbReference type="EMBL" id="JBHTMK010000040">
    <property type="protein sequence ID" value="MFD1369653.1"/>
    <property type="molecule type" value="Genomic_DNA"/>
</dbReference>
<keyword evidence="4" id="KW-1185">Reference proteome</keyword>
<keyword evidence="2" id="KW-1133">Transmembrane helix</keyword>
<reference evidence="4" key="1">
    <citation type="journal article" date="2019" name="Int. J. Syst. Evol. Microbiol.">
        <title>The Global Catalogue of Microorganisms (GCM) 10K type strain sequencing project: providing services to taxonomists for standard genome sequencing and annotation.</title>
        <authorList>
            <consortium name="The Broad Institute Genomics Platform"/>
            <consortium name="The Broad Institute Genome Sequencing Center for Infectious Disease"/>
            <person name="Wu L."/>
            <person name="Ma J."/>
        </authorList>
    </citation>
    <scope>NUCLEOTIDE SEQUENCE [LARGE SCALE GENOMIC DNA]</scope>
    <source>
        <strain evidence="4">CCM 7526</strain>
    </source>
</reference>
<comment type="caution">
    <text evidence="3">The sequence shown here is derived from an EMBL/GenBank/DDBJ whole genome shotgun (WGS) entry which is preliminary data.</text>
</comment>
<sequence>MRTPDLPEPNERTEAEARLNRLDRRRAKIRAEIEQNREGNHRVPTWVLALILLLLIGGWAYLIFSG</sequence>
<organism evidence="3 4">
    <name type="scientific">Actinoplanes sichuanensis</name>
    <dbReference type="NCBI Taxonomy" id="512349"/>
    <lineage>
        <taxon>Bacteria</taxon>
        <taxon>Bacillati</taxon>
        <taxon>Actinomycetota</taxon>
        <taxon>Actinomycetes</taxon>
        <taxon>Micromonosporales</taxon>
        <taxon>Micromonosporaceae</taxon>
        <taxon>Actinoplanes</taxon>
    </lineage>
</organism>
<accession>A0ABW4AGJ9</accession>
<keyword evidence="2" id="KW-0472">Membrane</keyword>
<protein>
    <recommendedName>
        <fullName evidence="5">DUF3040 domain-containing protein</fullName>
    </recommendedName>
</protein>
<gene>
    <name evidence="3" type="ORF">ACFQ5G_30305</name>
</gene>
<keyword evidence="1" id="KW-0175">Coiled coil</keyword>
<evidence type="ECO:0000256" key="1">
    <source>
        <dbReference type="SAM" id="Coils"/>
    </source>
</evidence>
<evidence type="ECO:0000313" key="4">
    <source>
        <dbReference type="Proteomes" id="UP001597183"/>
    </source>
</evidence>
<evidence type="ECO:0008006" key="5">
    <source>
        <dbReference type="Google" id="ProtNLM"/>
    </source>
</evidence>
<evidence type="ECO:0000313" key="3">
    <source>
        <dbReference type="EMBL" id="MFD1369653.1"/>
    </source>
</evidence>
<feature type="transmembrane region" description="Helical" evidence="2">
    <location>
        <begin position="46"/>
        <end position="64"/>
    </location>
</feature>
<feature type="coiled-coil region" evidence="1">
    <location>
        <begin position="12"/>
        <end position="39"/>
    </location>
</feature>
<dbReference type="RefSeq" id="WP_317792185.1">
    <property type="nucleotide sequence ID" value="NZ_AP028461.1"/>
</dbReference>
<keyword evidence="2" id="KW-0812">Transmembrane</keyword>
<evidence type="ECO:0000256" key="2">
    <source>
        <dbReference type="SAM" id="Phobius"/>
    </source>
</evidence>
<name>A0ABW4AGJ9_9ACTN</name>